<evidence type="ECO:0000256" key="4">
    <source>
        <dbReference type="ARBA" id="ARBA00022729"/>
    </source>
</evidence>
<evidence type="ECO:0000256" key="5">
    <source>
        <dbReference type="ARBA" id="ARBA00023139"/>
    </source>
</evidence>
<evidence type="ECO:0000313" key="9">
    <source>
        <dbReference type="Proteomes" id="UP000310334"/>
    </source>
</evidence>
<keyword evidence="5" id="KW-0564">Palmitate</keyword>
<gene>
    <name evidence="8" type="ORF">E6W99_07345</name>
</gene>
<feature type="chain" id="PRO_5038665196" evidence="7">
    <location>
        <begin position="24"/>
        <end position="334"/>
    </location>
</feature>
<feature type="signal peptide" evidence="7">
    <location>
        <begin position="1"/>
        <end position="23"/>
    </location>
</feature>
<keyword evidence="9" id="KW-1185">Reference proteome</keyword>
<proteinExistence type="inferred from homology"/>
<dbReference type="PROSITE" id="PS51257">
    <property type="entry name" value="PROKAR_LIPOPROTEIN"/>
    <property type="match status" value="1"/>
</dbReference>
<sequence>MQTTYKKSWLSLFLLSIIMLVLAACGNKAEEGTETEGAEGNNDSKAEETYTIEHAMGTTEITGTPKKVVILTNEGTEALLSLGVKPVGAVQSWLGEPWYEHIASDMKDVEVVGTESEINIEAIAALKPDLIIGNKMRQEKSYEQLKAIAPTVFSETLRGDWQENFKLYAKALNLEEDGQKVIDDFEARITEFKETAGDKLNQEVSVVRFMAGLTRVYYTDTFSGVIFDKLGLKHSSSVQELFADNKDDLFVREVGKEVIPKMDADILFYFTYAPPGDTEATKTEEEWTNDPLWKNLEVVKAGKAYKVDDAIWNTAGGVLAANKLLDDLEEIIMK</sequence>
<dbReference type="GO" id="GO:0030288">
    <property type="term" value="C:outer membrane-bounded periplasmic space"/>
    <property type="evidence" value="ECO:0007669"/>
    <property type="project" value="TreeGrafter"/>
</dbReference>
<dbReference type="InterPro" id="IPR002491">
    <property type="entry name" value="ABC_transptr_periplasmic_BD"/>
</dbReference>
<dbReference type="PANTHER" id="PTHR30532">
    <property type="entry name" value="IRON III DICITRATE-BINDING PERIPLASMIC PROTEIN"/>
    <property type="match status" value="1"/>
</dbReference>
<dbReference type="OrthoDB" id="9793175at2"/>
<dbReference type="InterPro" id="IPR051313">
    <property type="entry name" value="Bact_iron-sidero_bind"/>
</dbReference>
<dbReference type="CDD" id="cd01146">
    <property type="entry name" value="FhuD"/>
    <property type="match status" value="1"/>
</dbReference>
<dbReference type="Proteomes" id="UP000310334">
    <property type="component" value="Unassembled WGS sequence"/>
</dbReference>
<dbReference type="PROSITE" id="PS50983">
    <property type="entry name" value="FE_B12_PBP"/>
    <property type="match status" value="1"/>
</dbReference>
<evidence type="ECO:0000256" key="1">
    <source>
        <dbReference type="ARBA" id="ARBA00004193"/>
    </source>
</evidence>
<dbReference type="GO" id="GO:1901678">
    <property type="term" value="P:iron coordination entity transport"/>
    <property type="evidence" value="ECO:0007669"/>
    <property type="project" value="UniProtKB-ARBA"/>
</dbReference>
<dbReference type="EMBL" id="SSNT01000005">
    <property type="protein sequence ID" value="THF80972.1"/>
    <property type="molecule type" value="Genomic_DNA"/>
</dbReference>
<evidence type="ECO:0000256" key="7">
    <source>
        <dbReference type="SAM" id="SignalP"/>
    </source>
</evidence>
<comment type="subcellular location">
    <subcellularLocation>
        <location evidence="1">Cell membrane</location>
        <topology evidence="1">Lipid-anchor</topology>
    </subcellularLocation>
</comment>
<dbReference type="RefSeq" id="WP_136352548.1">
    <property type="nucleotide sequence ID" value="NZ_CP046266.1"/>
</dbReference>
<name>A0A4S4C5K2_9BACI</name>
<dbReference type="Pfam" id="PF01497">
    <property type="entry name" value="Peripla_BP_2"/>
    <property type="match status" value="1"/>
</dbReference>
<dbReference type="PANTHER" id="PTHR30532:SF21">
    <property type="entry name" value="SIDEROPHORE-BINDING LIPOPROTEIN YFIY-RELATED"/>
    <property type="match status" value="1"/>
</dbReference>
<reference evidence="8 9" key="1">
    <citation type="submission" date="2019-04" db="EMBL/GenBank/DDBJ databases">
        <title>Bacillus sediminilitoris sp. nov., isolated from a tidal flat sediment on the East China Sea.</title>
        <authorList>
            <person name="Wei Y."/>
            <person name="Mao H."/>
            <person name="Fang J."/>
        </authorList>
    </citation>
    <scope>NUCLEOTIDE SEQUENCE [LARGE SCALE GENOMIC DNA]</scope>
    <source>
        <strain evidence="8 9">DSL-17</strain>
    </source>
</reference>
<evidence type="ECO:0000256" key="3">
    <source>
        <dbReference type="ARBA" id="ARBA00022448"/>
    </source>
</evidence>
<comment type="similarity">
    <text evidence="2">Belongs to the bacterial solute-binding protein 8 family.</text>
</comment>
<dbReference type="GO" id="GO:0005886">
    <property type="term" value="C:plasma membrane"/>
    <property type="evidence" value="ECO:0007669"/>
    <property type="project" value="UniProtKB-SubCell"/>
</dbReference>
<organism evidence="8 9">
    <name type="scientific">Metabacillus sediminilitoris</name>
    <dbReference type="NCBI Taxonomy" id="2567941"/>
    <lineage>
        <taxon>Bacteria</taxon>
        <taxon>Bacillati</taxon>
        <taxon>Bacillota</taxon>
        <taxon>Bacilli</taxon>
        <taxon>Bacillales</taxon>
        <taxon>Bacillaceae</taxon>
        <taxon>Metabacillus</taxon>
    </lineage>
</organism>
<dbReference type="SUPFAM" id="SSF53807">
    <property type="entry name" value="Helical backbone' metal receptor"/>
    <property type="match status" value="1"/>
</dbReference>
<dbReference type="AlphaFoldDB" id="A0A4S4C5K2"/>
<keyword evidence="4 7" id="KW-0732">Signal</keyword>
<evidence type="ECO:0000313" key="8">
    <source>
        <dbReference type="EMBL" id="THF80972.1"/>
    </source>
</evidence>
<dbReference type="FunFam" id="3.40.50.1980:FF:000003">
    <property type="entry name" value="Iron ABC transporter substrate-binding protein"/>
    <property type="match status" value="1"/>
</dbReference>
<keyword evidence="6" id="KW-0449">Lipoprotein</keyword>
<keyword evidence="3" id="KW-0813">Transport</keyword>
<evidence type="ECO:0000256" key="2">
    <source>
        <dbReference type="ARBA" id="ARBA00008814"/>
    </source>
</evidence>
<protein>
    <submittedName>
        <fullName evidence="8">Iron-siderophore ABC transporter substrate-binding protein</fullName>
    </submittedName>
</protein>
<accession>A0A4S4C5K2</accession>
<dbReference type="Gene3D" id="3.40.50.1980">
    <property type="entry name" value="Nitrogenase molybdenum iron protein domain"/>
    <property type="match status" value="2"/>
</dbReference>
<evidence type="ECO:0000256" key="6">
    <source>
        <dbReference type="ARBA" id="ARBA00023288"/>
    </source>
</evidence>
<comment type="caution">
    <text evidence="8">The sequence shown here is derived from an EMBL/GenBank/DDBJ whole genome shotgun (WGS) entry which is preliminary data.</text>
</comment>